<keyword evidence="2" id="KW-1185">Reference proteome</keyword>
<comment type="caution">
    <text evidence="1">The sequence shown here is derived from an EMBL/GenBank/DDBJ whole genome shotgun (WGS) entry which is preliminary data.</text>
</comment>
<dbReference type="AlphaFoldDB" id="A0A7K1FKW8"/>
<sequence length="112" mass="10954">MGRFSGRAAVLGADGTIPVADTTRVLSAGPMTDGWLAVVAPPATGRGAGATPEGAAAVLVRLDADGAVTGERALPDAPYAASFYDVGAPVAVGGDWWVSAFAGAVRLAGEDG</sequence>
<name>A0A7K1FKW8_9ACTN</name>
<dbReference type="RefSeq" id="WP_154768811.1">
    <property type="nucleotide sequence ID" value="NZ_WLYK01000005.1"/>
</dbReference>
<organism evidence="1 2">
    <name type="scientific">Nakamurella alba</name>
    <dbReference type="NCBI Taxonomy" id="2665158"/>
    <lineage>
        <taxon>Bacteria</taxon>
        <taxon>Bacillati</taxon>
        <taxon>Actinomycetota</taxon>
        <taxon>Actinomycetes</taxon>
        <taxon>Nakamurellales</taxon>
        <taxon>Nakamurellaceae</taxon>
        <taxon>Nakamurella</taxon>
    </lineage>
</organism>
<dbReference type="Proteomes" id="UP000460221">
    <property type="component" value="Unassembled WGS sequence"/>
</dbReference>
<protein>
    <submittedName>
        <fullName evidence="1">Uncharacterized protein</fullName>
    </submittedName>
</protein>
<reference evidence="1 2" key="1">
    <citation type="submission" date="2019-11" db="EMBL/GenBank/DDBJ databases">
        <authorList>
            <person name="Jiang L.-Q."/>
        </authorList>
    </citation>
    <scope>NUCLEOTIDE SEQUENCE [LARGE SCALE GENOMIC DNA]</scope>
    <source>
        <strain evidence="1 2">YIM 132087</strain>
    </source>
</reference>
<dbReference type="EMBL" id="WLYK01000005">
    <property type="protein sequence ID" value="MTD14792.1"/>
    <property type="molecule type" value="Genomic_DNA"/>
</dbReference>
<accession>A0A7K1FKW8</accession>
<evidence type="ECO:0000313" key="2">
    <source>
        <dbReference type="Proteomes" id="UP000460221"/>
    </source>
</evidence>
<evidence type="ECO:0000313" key="1">
    <source>
        <dbReference type="EMBL" id="MTD14792.1"/>
    </source>
</evidence>
<gene>
    <name evidence="1" type="ORF">GIS00_12660</name>
</gene>
<proteinExistence type="predicted"/>